<evidence type="ECO:0000313" key="1">
    <source>
        <dbReference type="EMBL" id="JAE31916.1"/>
    </source>
</evidence>
<sequence>MPYGTFSYHENEHNWSETSDLPLQQANTARPDTTVVTDRRLV</sequence>
<accession>A0A0A9HAP2</accession>
<organism evidence="1">
    <name type="scientific">Arundo donax</name>
    <name type="common">Giant reed</name>
    <name type="synonym">Donax arundinaceus</name>
    <dbReference type="NCBI Taxonomy" id="35708"/>
    <lineage>
        <taxon>Eukaryota</taxon>
        <taxon>Viridiplantae</taxon>
        <taxon>Streptophyta</taxon>
        <taxon>Embryophyta</taxon>
        <taxon>Tracheophyta</taxon>
        <taxon>Spermatophyta</taxon>
        <taxon>Magnoliopsida</taxon>
        <taxon>Liliopsida</taxon>
        <taxon>Poales</taxon>
        <taxon>Poaceae</taxon>
        <taxon>PACMAD clade</taxon>
        <taxon>Arundinoideae</taxon>
        <taxon>Arundineae</taxon>
        <taxon>Arundo</taxon>
    </lineage>
</organism>
<reference evidence="1" key="1">
    <citation type="submission" date="2014-09" db="EMBL/GenBank/DDBJ databases">
        <authorList>
            <person name="Magalhaes I.L.F."/>
            <person name="Oliveira U."/>
            <person name="Santos F.R."/>
            <person name="Vidigal T.H.D.A."/>
            <person name="Brescovit A.D."/>
            <person name="Santos A.J."/>
        </authorList>
    </citation>
    <scope>NUCLEOTIDE SEQUENCE</scope>
    <source>
        <tissue evidence="1">Shoot tissue taken approximately 20 cm above the soil surface</tissue>
    </source>
</reference>
<reference evidence="1" key="2">
    <citation type="journal article" date="2015" name="Data Brief">
        <title>Shoot transcriptome of the giant reed, Arundo donax.</title>
        <authorList>
            <person name="Barrero R.A."/>
            <person name="Guerrero F.D."/>
            <person name="Moolhuijzen P."/>
            <person name="Goolsby J.A."/>
            <person name="Tidwell J."/>
            <person name="Bellgard S.E."/>
            <person name="Bellgard M.I."/>
        </authorList>
    </citation>
    <scope>NUCLEOTIDE SEQUENCE</scope>
    <source>
        <tissue evidence="1">Shoot tissue taken approximately 20 cm above the soil surface</tissue>
    </source>
</reference>
<proteinExistence type="predicted"/>
<name>A0A0A9HAP2_ARUDO</name>
<dbReference type="AlphaFoldDB" id="A0A0A9HAP2"/>
<dbReference type="EMBL" id="GBRH01165980">
    <property type="protein sequence ID" value="JAE31916.1"/>
    <property type="molecule type" value="Transcribed_RNA"/>
</dbReference>
<protein>
    <submittedName>
        <fullName evidence="1">Uncharacterized protein</fullName>
    </submittedName>
</protein>